<dbReference type="GO" id="GO:0006014">
    <property type="term" value="P:D-ribose metabolic process"/>
    <property type="evidence" value="ECO:0007669"/>
    <property type="project" value="TreeGrafter"/>
</dbReference>
<evidence type="ECO:0000256" key="2">
    <source>
        <dbReference type="ARBA" id="ARBA00023235"/>
    </source>
</evidence>
<sequence length="158" mass="16738">HGIEVVDLNSTDDIPVYVDGADEINQHLQMIKGGGGALTGEKIVAAVSKKFICIADQNKLVGTLGTFPVAVEVLPNARSYVAREIVKLGGNPEYRQGFISDHGNAILDVYHLNLLEPLKMEGILNNITGVVTSGIFAKNKADVALLGMQDGSVKKLGA</sequence>
<gene>
    <name evidence="4" type="ORF">S12H4_30626</name>
</gene>
<dbReference type="CDD" id="cd01398">
    <property type="entry name" value="RPI_A"/>
    <property type="match status" value="1"/>
</dbReference>
<dbReference type="GO" id="GO:0009052">
    <property type="term" value="P:pentose-phosphate shunt, non-oxidative branch"/>
    <property type="evidence" value="ECO:0007669"/>
    <property type="project" value="InterPro"/>
</dbReference>
<dbReference type="InterPro" id="IPR037171">
    <property type="entry name" value="NagB/RpiA_transferase-like"/>
</dbReference>
<dbReference type="SUPFAM" id="SSF100950">
    <property type="entry name" value="NagB/RpiA/CoA transferase-like"/>
    <property type="match status" value="1"/>
</dbReference>
<keyword evidence="2" id="KW-0413">Isomerase</keyword>
<dbReference type="InterPro" id="IPR004788">
    <property type="entry name" value="Ribose5P_isomerase_type_A"/>
</dbReference>
<dbReference type="EMBL" id="BARW01017784">
    <property type="protein sequence ID" value="GAI91352.1"/>
    <property type="molecule type" value="Genomic_DNA"/>
</dbReference>
<proteinExistence type="predicted"/>
<dbReference type="NCBIfam" id="TIGR00021">
    <property type="entry name" value="rpiA"/>
    <property type="match status" value="1"/>
</dbReference>
<dbReference type="PANTHER" id="PTHR11934:SF0">
    <property type="entry name" value="RIBOSE-5-PHOSPHATE ISOMERASE"/>
    <property type="match status" value="1"/>
</dbReference>
<dbReference type="PANTHER" id="PTHR11934">
    <property type="entry name" value="RIBOSE-5-PHOSPHATE ISOMERASE"/>
    <property type="match status" value="1"/>
</dbReference>
<dbReference type="Pfam" id="PF06026">
    <property type="entry name" value="Rib_5-P_isom_A"/>
    <property type="match status" value="1"/>
</dbReference>
<dbReference type="AlphaFoldDB" id="X1SEA3"/>
<accession>X1SEA3</accession>
<evidence type="ECO:0000313" key="4">
    <source>
        <dbReference type="EMBL" id="GAI91352.1"/>
    </source>
</evidence>
<dbReference type="GO" id="GO:0004751">
    <property type="term" value="F:ribose-5-phosphate isomerase activity"/>
    <property type="evidence" value="ECO:0007669"/>
    <property type="project" value="UniProtKB-EC"/>
</dbReference>
<dbReference type="SUPFAM" id="SSF75445">
    <property type="entry name" value="D-ribose-5-phosphate isomerase (RpiA), lid domain"/>
    <property type="match status" value="1"/>
</dbReference>
<feature type="non-terminal residue" evidence="4">
    <location>
        <position position="1"/>
    </location>
</feature>
<dbReference type="Gene3D" id="3.40.50.1360">
    <property type="match status" value="1"/>
</dbReference>
<organism evidence="4">
    <name type="scientific">marine sediment metagenome</name>
    <dbReference type="NCBI Taxonomy" id="412755"/>
    <lineage>
        <taxon>unclassified sequences</taxon>
        <taxon>metagenomes</taxon>
        <taxon>ecological metagenomes</taxon>
    </lineage>
</organism>
<dbReference type="EC" id="5.3.1.6" evidence="1"/>
<evidence type="ECO:0000256" key="1">
    <source>
        <dbReference type="ARBA" id="ARBA00011959"/>
    </source>
</evidence>
<evidence type="ECO:0000256" key="3">
    <source>
        <dbReference type="ARBA" id="ARBA00029734"/>
    </source>
</evidence>
<protein>
    <recommendedName>
        <fullName evidence="1">ribose-5-phosphate isomerase</fullName>
        <ecNumber evidence="1">5.3.1.6</ecNumber>
    </recommendedName>
    <alternativeName>
        <fullName evidence="3">Phosphoriboisomerase</fullName>
    </alternativeName>
</protein>
<reference evidence="4" key="1">
    <citation type="journal article" date="2014" name="Front. Microbiol.">
        <title>High frequency of phylogenetically diverse reductive dehalogenase-homologous genes in deep subseafloor sedimentary metagenomes.</title>
        <authorList>
            <person name="Kawai M."/>
            <person name="Futagami T."/>
            <person name="Toyoda A."/>
            <person name="Takaki Y."/>
            <person name="Nishi S."/>
            <person name="Hori S."/>
            <person name="Arai W."/>
            <person name="Tsubouchi T."/>
            <person name="Morono Y."/>
            <person name="Uchiyama I."/>
            <person name="Ito T."/>
            <person name="Fujiyama A."/>
            <person name="Inagaki F."/>
            <person name="Takami H."/>
        </authorList>
    </citation>
    <scope>NUCLEOTIDE SEQUENCE</scope>
    <source>
        <strain evidence="4">Expedition CK06-06</strain>
    </source>
</reference>
<dbReference type="Gene3D" id="3.30.70.260">
    <property type="match status" value="1"/>
</dbReference>
<dbReference type="GO" id="GO:0005829">
    <property type="term" value="C:cytosol"/>
    <property type="evidence" value="ECO:0007669"/>
    <property type="project" value="TreeGrafter"/>
</dbReference>
<dbReference type="NCBIfam" id="NF001924">
    <property type="entry name" value="PRK00702.1"/>
    <property type="match status" value="1"/>
</dbReference>
<name>X1SEA3_9ZZZZ</name>
<comment type="caution">
    <text evidence="4">The sequence shown here is derived from an EMBL/GenBank/DDBJ whole genome shotgun (WGS) entry which is preliminary data.</text>
</comment>